<keyword evidence="3" id="KW-1185">Reference proteome</keyword>
<evidence type="ECO:0000313" key="2">
    <source>
        <dbReference type="EMBL" id="GHW01411.1"/>
    </source>
</evidence>
<dbReference type="Pfam" id="PF06028">
    <property type="entry name" value="DUF915"/>
    <property type="match status" value="1"/>
</dbReference>
<dbReference type="Proteomes" id="UP000616547">
    <property type="component" value="Unassembled WGS sequence"/>
</dbReference>
<protein>
    <submittedName>
        <fullName evidence="2">Alpha/beta hydrolase</fullName>
    </submittedName>
</protein>
<comment type="caution">
    <text evidence="2">The sequence shown here is derived from an EMBL/GenBank/DDBJ whole genome shotgun (WGS) entry which is preliminary data.</text>
</comment>
<dbReference type="Gene3D" id="3.40.50.1820">
    <property type="entry name" value="alpha/beta hydrolase"/>
    <property type="match status" value="1"/>
</dbReference>
<dbReference type="RefSeq" id="WP_201330670.1">
    <property type="nucleotide sequence ID" value="NZ_BOCG01000155.1"/>
</dbReference>
<evidence type="ECO:0000313" key="3">
    <source>
        <dbReference type="Proteomes" id="UP000616547"/>
    </source>
</evidence>
<organism evidence="2 3">
    <name type="scientific">Lactobacillus nasalidis</name>
    <dbReference type="NCBI Taxonomy" id="2797258"/>
    <lineage>
        <taxon>Bacteria</taxon>
        <taxon>Bacillati</taxon>
        <taxon>Bacillota</taxon>
        <taxon>Bacilli</taxon>
        <taxon>Lactobacillales</taxon>
        <taxon>Lactobacillaceae</taxon>
        <taxon>Lactobacillus</taxon>
    </lineage>
</organism>
<proteinExistence type="predicted"/>
<dbReference type="InterPro" id="IPR029058">
    <property type="entry name" value="AB_hydrolase_fold"/>
</dbReference>
<reference evidence="3" key="1">
    <citation type="submission" date="2021-01" db="EMBL/GenBank/DDBJ databases">
        <title>Draft genome sequence of Nasalis larvatus strain YZ03.</title>
        <authorList>
            <person name="Suzuki-Hashido N."/>
            <person name="Tsuchida S."/>
            <person name="Hayakawa T."/>
        </authorList>
    </citation>
    <scope>NUCLEOTIDE SEQUENCE [LARGE SCALE GENOMIC DNA]</scope>
    <source>
        <strain evidence="3">YZ03</strain>
    </source>
</reference>
<accession>A0ABQ3W4G4</accession>
<sequence>MSKYKKIVLSLALAGGLLFGAGLTGYHHPAAQASSSTSRKRKLRPTFFIHGYSSSIKAEEYFAKAAEQSGASKQIIKAQVDAAGKVKLSASLSAKAKNPLILVGFADNRNLDYNRDAWYAYQAIKAVEKTHRFTQMNLIGHSMGNTTISYMLINYGRRKSFPTVKRMVGIAGHYNGVRGQGLKTSADRKNGRPLKMSETYRHLLVLRKIFPKARVLNIYGDLLDGSNSDGRINNSSTRSLRYLVSPRAKSYREKKFTGPNAQHSRLRENPAVLKTAIRFLWPGN</sequence>
<feature type="signal peptide" evidence="1">
    <location>
        <begin position="1"/>
        <end position="20"/>
    </location>
</feature>
<dbReference type="SUPFAM" id="SSF53474">
    <property type="entry name" value="alpha/beta-Hydrolases"/>
    <property type="match status" value="1"/>
</dbReference>
<dbReference type="EMBL" id="BOCI01000288">
    <property type="protein sequence ID" value="GHW01411.1"/>
    <property type="molecule type" value="Genomic_DNA"/>
</dbReference>
<keyword evidence="2" id="KW-0378">Hydrolase</keyword>
<gene>
    <name evidence="2" type="ORF">lacNasYZ03_10980</name>
</gene>
<name>A0ABQ3W4G4_9LACO</name>
<feature type="chain" id="PRO_5047164440" evidence="1">
    <location>
        <begin position="21"/>
        <end position="284"/>
    </location>
</feature>
<dbReference type="InterPro" id="IPR010315">
    <property type="entry name" value="DUF915_hydro-like"/>
</dbReference>
<evidence type="ECO:0000256" key="1">
    <source>
        <dbReference type="SAM" id="SignalP"/>
    </source>
</evidence>
<dbReference type="GO" id="GO:0016787">
    <property type="term" value="F:hydrolase activity"/>
    <property type="evidence" value="ECO:0007669"/>
    <property type="project" value="UniProtKB-KW"/>
</dbReference>
<keyword evidence="1" id="KW-0732">Signal</keyword>